<evidence type="ECO:0000313" key="17">
    <source>
        <dbReference type="Proteomes" id="UP000639338"/>
    </source>
</evidence>
<evidence type="ECO:0000256" key="14">
    <source>
        <dbReference type="ARBA" id="ARBA00048336"/>
    </source>
</evidence>
<dbReference type="OrthoDB" id="2118094at2759"/>
<keyword evidence="17" id="KW-1185">Reference proteome</keyword>
<evidence type="ECO:0000256" key="1">
    <source>
        <dbReference type="ARBA" id="ARBA00004294"/>
    </source>
</evidence>
<evidence type="ECO:0000256" key="12">
    <source>
        <dbReference type="ARBA" id="ARBA00042520"/>
    </source>
</evidence>
<keyword evidence="6" id="KW-0496">Mitochondrion</keyword>
<keyword evidence="4" id="KW-1000">Mitochondrion outer membrane</keyword>
<dbReference type="AlphaFoldDB" id="A0A834XSH5"/>
<evidence type="ECO:0000256" key="3">
    <source>
        <dbReference type="ARBA" id="ARBA00013081"/>
    </source>
</evidence>
<accession>A0A834XSH5</accession>
<comment type="caution">
    <text evidence="16">The sequence shown here is derived from an EMBL/GenBank/DDBJ whole genome shotgun (WGS) entry which is preliminary data.</text>
</comment>
<evidence type="ECO:0000256" key="10">
    <source>
        <dbReference type="ARBA" id="ARBA00039765"/>
    </source>
</evidence>
<organism evidence="16 17">
    <name type="scientific">Aphidius gifuensis</name>
    <name type="common">Parasitoid wasp</name>
    <dbReference type="NCBI Taxonomy" id="684658"/>
    <lineage>
        <taxon>Eukaryota</taxon>
        <taxon>Metazoa</taxon>
        <taxon>Ecdysozoa</taxon>
        <taxon>Arthropoda</taxon>
        <taxon>Hexapoda</taxon>
        <taxon>Insecta</taxon>
        <taxon>Pterygota</taxon>
        <taxon>Neoptera</taxon>
        <taxon>Endopterygota</taxon>
        <taxon>Hymenoptera</taxon>
        <taxon>Apocrita</taxon>
        <taxon>Ichneumonoidea</taxon>
        <taxon>Braconidae</taxon>
        <taxon>Aphidiinae</taxon>
        <taxon>Aphidius</taxon>
    </lineage>
</organism>
<dbReference type="InterPro" id="IPR013078">
    <property type="entry name" value="His_Pase_superF_clade-1"/>
</dbReference>
<dbReference type="Gene3D" id="3.40.50.1240">
    <property type="entry name" value="Phosphoglycerate mutase-like"/>
    <property type="match status" value="1"/>
</dbReference>
<protein>
    <recommendedName>
        <fullName evidence="10">Serine/threonine-protein phosphatase PGAM5, mitochondrial</fullName>
        <ecNumber evidence="3">3.1.3.16</ecNumber>
    </recommendedName>
    <alternativeName>
        <fullName evidence="12">Phosphoglycerate mutase family member 5 homolog</fullName>
    </alternativeName>
    <alternativeName>
        <fullName evidence="11">Serine/threonine-protein phosphatase Pgam5, mitochondrial</fullName>
    </alternativeName>
</protein>
<evidence type="ECO:0000256" key="11">
    <source>
        <dbReference type="ARBA" id="ARBA00040722"/>
    </source>
</evidence>
<dbReference type="CDD" id="cd07067">
    <property type="entry name" value="HP_PGM_like"/>
    <property type="match status" value="1"/>
</dbReference>
<dbReference type="EC" id="3.1.3.16" evidence="3"/>
<gene>
    <name evidence="16" type="ORF">HCN44_010826</name>
</gene>
<dbReference type="PANTHER" id="PTHR20935:SF0">
    <property type="entry name" value="SERINE_THREONINE-PROTEIN PHOSPHATASE PGAM5, MITOCHONDRIAL"/>
    <property type="match status" value="1"/>
</dbReference>
<dbReference type="SMART" id="SM00855">
    <property type="entry name" value="PGAM"/>
    <property type="match status" value="1"/>
</dbReference>
<comment type="similarity">
    <text evidence="2">Belongs to the phosphoglycerate mutase family. BPG-dependent PGAM subfamily.</text>
</comment>
<sequence>MASLSRFQKYAALGIGTIGGAFLFYKNVYRHEEGQGQVLTAWTTNFTPSVTWDSNWDRRDPSSMVKPMKIKNEEDENKYNEKIESRKSKATRHLILVRHGQYNLQGTTDSERVLTELGRQQADMTGKRLAELAIPFTTIVRSTMARAQETSKIIEKSLGNIPVEDDSLIIEGAPIPPEPPIGNWRAEKYYYQDGARIEAAFRKYFYRADPSQEKDSYELLVCHGNVIRYFVCRALQFPPEGWLRLSINNGSITWITIRPSGRVSLRVYGESGHMRPEAITST</sequence>
<feature type="binding site" evidence="15">
    <location>
        <begin position="98"/>
        <end position="103"/>
    </location>
    <ligand>
        <name>substrate</name>
    </ligand>
</feature>
<comment type="catalytic activity">
    <reaction evidence="13">
        <text>O-phospho-L-seryl-[protein] + H2O = L-seryl-[protein] + phosphate</text>
        <dbReference type="Rhea" id="RHEA:20629"/>
        <dbReference type="Rhea" id="RHEA-COMP:9863"/>
        <dbReference type="Rhea" id="RHEA-COMP:11604"/>
        <dbReference type="ChEBI" id="CHEBI:15377"/>
        <dbReference type="ChEBI" id="CHEBI:29999"/>
        <dbReference type="ChEBI" id="CHEBI:43474"/>
        <dbReference type="ChEBI" id="CHEBI:83421"/>
        <dbReference type="EC" id="3.1.3.16"/>
    </reaction>
</comment>
<evidence type="ECO:0000256" key="8">
    <source>
        <dbReference type="ARBA" id="ARBA00037234"/>
    </source>
</evidence>
<reference evidence="16 17" key="1">
    <citation type="submission" date="2020-08" db="EMBL/GenBank/DDBJ databases">
        <title>Aphidius gifuensis genome sequencing and assembly.</title>
        <authorList>
            <person name="Du Z."/>
        </authorList>
    </citation>
    <scope>NUCLEOTIDE SEQUENCE [LARGE SCALE GENOMIC DNA]</scope>
    <source>
        <strain evidence="16">YNYX2018</strain>
        <tissue evidence="16">Adults</tissue>
    </source>
</reference>
<comment type="subcellular location">
    <subcellularLocation>
        <location evidence="1">Mitochondrion outer membrane</location>
    </subcellularLocation>
</comment>
<evidence type="ECO:0000256" key="4">
    <source>
        <dbReference type="ARBA" id="ARBA00022787"/>
    </source>
</evidence>
<name>A0A834XSH5_APHGI</name>
<keyword evidence="5" id="KW-0378">Hydrolase</keyword>
<comment type="subunit">
    <text evidence="9">Interacts with Pk92B/ASK1.</text>
</comment>
<dbReference type="Pfam" id="PF00300">
    <property type="entry name" value="His_Phos_1"/>
    <property type="match status" value="2"/>
</dbReference>
<evidence type="ECO:0000256" key="13">
    <source>
        <dbReference type="ARBA" id="ARBA00047761"/>
    </source>
</evidence>
<dbReference type="EMBL" id="JACMRX010000004">
    <property type="protein sequence ID" value="KAF7992006.1"/>
    <property type="molecule type" value="Genomic_DNA"/>
</dbReference>
<dbReference type="GO" id="GO:0090141">
    <property type="term" value="P:positive regulation of mitochondrial fission"/>
    <property type="evidence" value="ECO:0007669"/>
    <property type="project" value="TreeGrafter"/>
</dbReference>
<evidence type="ECO:0000256" key="15">
    <source>
        <dbReference type="PIRSR" id="PIRSR613078-2"/>
    </source>
</evidence>
<dbReference type="Proteomes" id="UP000639338">
    <property type="component" value="Unassembled WGS sequence"/>
</dbReference>
<keyword evidence="7" id="KW-0472">Membrane</keyword>
<evidence type="ECO:0000256" key="2">
    <source>
        <dbReference type="ARBA" id="ARBA00006717"/>
    </source>
</evidence>
<feature type="binding site" evidence="15">
    <location>
        <position position="146"/>
    </location>
    <ligand>
        <name>substrate</name>
    </ligand>
</feature>
<dbReference type="PANTHER" id="PTHR20935">
    <property type="entry name" value="PHOSPHOGLYCERATE MUTASE-RELATED"/>
    <property type="match status" value="1"/>
</dbReference>
<dbReference type="GO" id="GO:0004722">
    <property type="term" value="F:protein serine/threonine phosphatase activity"/>
    <property type="evidence" value="ECO:0007669"/>
    <property type="project" value="UniProtKB-EC"/>
</dbReference>
<evidence type="ECO:0000256" key="9">
    <source>
        <dbReference type="ARBA" id="ARBA00038605"/>
    </source>
</evidence>
<evidence type="ECO:0000256" key="6">
    <source>
        <dbReference type="ARBA" id="ARBA00023128"/>
    </source>
</evidence>
<evidence type="ECO:0000256" key="5">
    <source>
        <dbReference type="ARBA" id="ARBA00022801"/>
    </source>
</evidence>
<dbReference type="SUPFAM" id="SSF53254">
    <property type="entry name" value="Phosphoglycerate mutase-like"/>
    <property type="match status" value="1"/>
</dbReference>
<dbReference type="GO" id="GO:0005741">
    <property type="term" value="C:mitochondrial outer membrane"/>
    <property type="evidence" value="ECO:0007669"/>
    <property type="project" value="UniProtKB-SubCell"/>
</dbReference>
<dbReference type="InterPro" id="IPR051021">
    <property type="entry name" value="Mito_Ser/Thr_phosphatase"/>
</dbReference>
<comment type="catalytic activity">
    <reaction evidence="14">
        <text>O-phospho-L-threonyl-[protein] + H2O = L-threonyl-[protein] + phosphate</text>
        <dbReference type="Rhea" id="RHEA:47004"/>
        <dbReference type="Rhea" id="RHEA-COMP:11060"/>
        <dbReference type="Rhea" id="RHEA-COMP:11605"/>
        <dbReference type="ChEBI" id="CHEBI:15377"/>
        <dbReference type="ChEBI" id="CHEBI:30013"/>
        <dbReference type="ChEBI" id="CHEBI:43474"/>
        <dbReference type="ChEBI" id="CHEBI:61977"/>
        <dbReference type="EC" id="3.1.3.16"/>
    </reaction>
</comment>
<evidence type="ECO:0000313" key="16">
    <source>
        <dbReference type="EMBL" id="KAF7992006.1"/>
    </source>
</evidence>
<dbReference type="FunFam" id="3.40.50.1240:FF:000009">
    <property type="entry name" value="serine/threonine-protein phosphatase PGAM5, mitochondrial isoform X1"/>
    <property type="match status" value="1"/>
</dbReference>
<dbReference type="InterPro" id="IPR029033">
    <property type="entry name" value="His_PPase_superfam"/>
</dbReference>
<proteinExistence type="inferred from homology"/>
<evidence type="ECO:0000256" key="7">
    <source>
        <dbReference type="ARBA" id="ARBA00023136"/>
    </source>
</evidence>
<comment type="function">
    <text evidence="8">Displays phosphatase activity for serine/threonine residues, and dephosphorylates and activates Pk92B kinase. Has apparently no phosphoglycerate mutase activity.</text>
</comment>